<dbReference type="EMBL" id="OU963868">
    <property type="protein sequence ID" value="CAH0393255.1"/>
    <property type="molecule type" value="Genomic_DNA"/>
</dbReference>
<sequence length="235" mass="25983">MVSRVSRKKLVLSTLDESGLDKSEMDNSRLDNSGLEDSGLENSYLDDSGSDDSGPDDCDVDDDGLRIFHSFVYDIVSKRIPRITSKNYSSDFRLKYVGVLITTVLCYQNIDVNGSKEKESIFRRMGLIKGEHEAVDALPFTLKHGSFQKNFIPKFDEKSGCNDLHNSAKQSFVDNNYSISLGIDVISIDSAYSPFSRGSLLLICSLRVTVLQLQSKSQLEQPPDASAGGIPQLLP</sequence>
<dbReference type="AlphaFoldDB" id="A0A9P0AKH9"/>
<feature type="compositionally biased region" description="Basic and acidic residues" evidence="1">
    <location>
        <begin position="20"/>
        <end position="29"/>
    </location>
</feature>
<gene>
    <name evidence="2" type="ORF">BEMITA_LOCUS11678</name>
</gene>
<protein>
    <submittedName>
        <fullName evidence="2">Uncharacterized protein</fullName>
    </submittedName>
</protein>
<evidence type="ECO:0000313" key="2">
    <source>
        <dbReference type="EMBL" id="CAH0393255.1"/>
    </source>
</evidence>
<dbReference type="Proteomes" id="UP001152759">
    <property type="component" value="Chromosome 7"/>
</dbReference>
<keyword evidence="3" id="KW-1185">Reference proteome</keyword>
<feature type="region of interest" description="Disordered" evidence="1">
    <location>
        <begin position="20"/>
        <end position="56"/>
    </location>
</feature>
<proteinExistence type="predicted"/>
<name>A0A9P0AKH9_BEMTA</name>
<evidence type="ECO:0000313" key="3">
    <source>
        <dbReference type="Proteomes" id="UP001152759"/>
    </source>
</evidence>
<organism evidence="2 3">
    <name type="scientific">Bemisia tabaci</name>
    <name type="common">Sweetpotato whitefly</name>
    <name type="synonym">Aleurodes tabaci</name>
    <dbReference type="NCBI Taxonomy" id="7038"/>
    <lineage>
        <taxon>Eukaryota</taxon>
        <taxon>Metazoa</taxon>
        <taxon>Ecdysozoa</taxon>
        <taxon>Arthropoda</taxon>
        <taxon>Hexapoda</taxon>
        <taxon>Insecta</taxon>
        <taxon>Pterygota</taxon>
        <taxon>Neoptera</taxon>
        <taxon>Paraneoptera</taxon>
        <taxon>Hemiptera</taxon>
        <taxon>Sternorrhyncha</taxon>
        <taxon>Aleyrodoidea</taxon>
        <taxon>Aleyrodidae</taxon>
        <taxon>Aleyrodinae</taxon>
        <taxon>Bemisia</taxon>
    </lineage>
</organism>
<evidence type="ECO:0000256" key="1">
    <source>
        <dbReference type="SAM" id="MobiDB-lite"/>
    </source>
</evidence>
<accession>A0A9P0AKH9</accession>
<reference evidence="2" key="1">
    <citation type="submission" date="2021-12" db="EMBL/GenBank/DDBJ databases">
        <authorList>
            <person name="King R."/>
        </authorList>
    </citation>
    <scope>NUCLEOTIDE SEQUENCE</scope>
</reference>